<keyword evidence="3" id="KW-1185">Reference proteome</keyword>
<dbReference type="EMBL" id="FQWZ01000002">
    <property type="protein sequence ID" value="SHG69946.1"/>
    <property type="molecule type" value="Genomic_DNA"/>
</dbReference>
<dbReference type="InterPro" id="IPR015943">
    <property type="entry name" value="WD40/YVTN_repeat-like_dom_sf"/>
</dbReference>
<feature type="signal peptide" evidence="1">
    <location>
        <begin position="1"/>
        <end position="31"/>
    </location>
</feature>
<evidence type="ECO:0000313" key="3">
    <source>
        <dbReference type="Proteomes" id="UP000199758"/>
    </source>
</evidence>
<gene>
    <name evidence="2" type="ORF">SAMN04488068_1160</name>
</gene>
<dbReference type="CDD" id="cd15482">
    <property type="entry name" value="Sialidase_non-viral"/>
    <property type="match status" value="1"/>
</dbReference>
<evidence type="ECO:0008006" key="4">
    <source>
        <dbReference type="Google" id="ProtNLM"/>
    </source>
</evidence>
<protein>
    <recommendedName>
        <fullName evidence="4">Photosynthesis system II assembly factor Ycf48/Hcf136-like domain-containing protein</fullName>
    </recommendedName>
</protein>
<proteinExistence type="predicted"/>
<evidence type="ECO:0000256" key="1">
    <source>
        <dbReference type="SAM" id="SignalP"/>
    </source>
</evidence>
<evidence type="ECO:0000313" key="2">
    <source>
        <dbReference type="EMBL" id="SHG69946.1"/>
    </source>
</evidence>
<name>A0A1M5LY62_9GAMM</name>
<reference evidence="2 3" key="1">
    <citation type="submission" date="2016-11" db="EMBL/GenBank/DDBJ databases">
        <authorList>
            <person name="Jaros S."/>
            <person name="Januszkiewicz K."/>
            <person name="Wedrychowicz H."/>
        </authorList>
    </citation>
    <scope>NUCLEOTIDE SEQUENCE [LARGE SCALE GENOMIC DNA]</scope>
    <source>
        <strain evidence="2 3">CGMCC 1.7049</strain>
    </source>
</reference>
<dbReference type="SUPFAM" id="SSF50939">
    <property type="entry name" value="Sialidases"/>
    <property type="match status" value="1"/>
</dbReference>
<sequence>MMIRIPRLMRSVLPLSAVAAAVLVANAYANANAPASTATQPTTLLRGIPHQALFDVDFDGRNGIAVGAGGQIVVSGDAGKTWAPQPSPSPLSLLGVATRGAHSIAVGQMGLVLTRTDNGPWTVVKTPTTERLLSVDLNPSGLAVAVGSFGTVLRSTDHGASWQEATPDWHGLFASESATLGDGFRPHVFAVQVDDDGLVTIAGEVSMVLRARDALGWRVVHQGAVNEGRLDPSLFAMQIRRDGVGFAVGQSGLMLKTTDGGEQWAPIASGSTGLLLSVETRDRNVLVTGMREMRRSHDDGQTWTPVTGGDIATAWYSAAVQPEGSPQVLVAGQAGTILSIP</sequence>
<organism evidence="2 3">
    <name type="scientific">Hydrocarboniphaga daqingensis</name>
    <dbReference type="NCBI Taxonomy" id="490188"/>
    <lineage>
        <taxon>Bacteria</taxon>
        <taxon>Pseudomonadati</taxon>
        <taxon>Pseudomonadota</taxon>
        <taxon>Gammaproteobacteria</taxon>
        <taxon>Nevskiales</taxon>
        <taxon>Nevskiaceae</taxon>
        <taxon>Hydrocarboniphaga</taxon>
    </lineage>
</organism>
<dbReference type="AlphaFoldDB" id="A0A1M5LY62"/>
<feature type="chain" id="PRO_5012229067" description="Photosynthesis system II assembly factor Ycf48/Hcf136-like domain-containing protein" evidence="1">
    <location>
        <begin position="32"/>
        <end position="341"/>
    </location>
</feature>
<accession>A0A1M5LY62</accession>
<dbReference type="Gene3D" id="2.130.10.10">
    <property type="entry name" value="YVTN repeat-like/Quinoprotein amine dehydrogenase"/>
    <property type="match status" value="2"/>
</dbReference>
<dbReference type="InterPro" id="IPR036278">
    <property type="entry name" value="Sialidase_sf"/>
</dbReference>
<keyword evidence="1" id="KW-0732">Signal</keyword>
<dbReference type="STRING" id="490188.SAMN04488068_1160"/>
<dbReference type="Proteomes" id="UP000199758">
    <property type="component" value="Unassembled WGS sequence"/>
</dbReference>